<dbReference type="SUPFAM" id="SSF74650">
    <property type="entry name" value="Galactose mutarotase-like"/>
    <property type="match status" value="1"/>
</dbReference>
<dbReference type="InterPro" id="IPR016187">
    <property type="entry name" value="CTDL_fold"/>
</dbReference>
<dbReference type="SUPFAM" id="SSF51011">
    <property type="entry name" value="Glycosyl hydrolase domain"/>
    <property type="match status" value="1"/>
</dbReference>
<dbReference type="PANTHER" id="PTHR22762">
    <property type="entry name" value="ALPHA-GLUCOSIDASE"/>
    <property type="match status" value="1"/>
</dbReference>
<dbReference type="AlphaFoldDB" id="A0A7R8W753"/>
<evidence type="ECO:0000256" key="1">
    <source>
        <dbReference type="ARBA" id="ARBA00007806"/>
    </source>
</evidence>
<reference evidence="3" key="1">
    <citation type="submission" date="2020-11" db="EMBL/GenBank/DDBJ databases">
        <authorList>
            <person name="Tran Van P."/>
        </authorList>
    </citation>
    <scope>NUCLEOTIDE SEQUENCE</scope>
</reference>
<keyword evidence="2" id="KW-0325">Glycoprotein</keyword>
<dbReference type="InterPro" id="IPR000322">
    <property type="entry name" value="Glyco_hydro_31_TIM"/>
</dbReference>
<dbReference type="InterPro" id="IPR001304">
    <property type="entry name" value="C-type_lectin-like"/>
</dbReference>
<dbReference type="InterPro" id="IPR017853">
    <property type="entry name" value="GH"/>
</dbReference>
<dbReference type="Pfam" id="PF00059">
    <property type="entry name" value="Lectin_C"/>
    <property type="match status" value="1"/>
</dbReference>
<dbReference type="GO" id="GO:0005975">
    <property type="term" value="P:carbohydrate metabolic process"/>
    <property type="evidence" value="ECO:0007669"/>
    <property type="project" value="InterPro"/>
</dbReference>
<dbReference type="Gene3D" id="2.60.40.1760">
    <property type="entry name" value="glycosyl hydrolase (family 31)"/>
    <property type="match status" value="1"/>
</dbReference>
<gene>
    <name evidence="3" type="ORF">CTOB1V02_LOCUS2984</name>
</gene>
<dbReference type="CDD" id="cd14752">
    <property type="entry name" value="GH31_N"/>
    <property type="match status" value="1"/>
</dbReference>
<dbReference type="Gene3D" id="3.20.20.80">
    <property type="entry name" value="Glycosidases"/>
    <property type="match status" value="1"/>
</dbReference>
<dbReference type="CDD" id="cd00037">
    <property type="entry name" value="CLECT"/>
    <property type="match status" value="1"/>
</dbReference>
<proteinExistence type="inferred from homology"/>
<dbReference type="EMBL" id="OB660487">
    <property type="protein sequence ID" value="CAD7225035.1"/>
    <property type="molecule type" value="Genomic_DNA"/>
</dbReference>
<dbReference type="InterPro" id="IPR016186">
    <property type="entry name" value="C-type_lectin-like/link_sf"/>
</dbReference>
<dbReference type="Gene3D" id="3.10.100.10">
    <property type="entry name" value="Mannose-Binding Protein A, subunit A"/>
    <property type="match status" value="1"/>
</dbReference>
<organism evidence="3">
    <name type="scientific">Cyprideis torosa</name>
    <dbReference type="NCBI Taxonomy" id="163714"/>
    <lineage>
        <taxon>Eukaryota</taxon>
        <taxon>Metazoa</taxon>
        <taxon>Ecdysozoa</taxon>
        <taxon>Arthropoda</taxon>
        <taxon>Crustacea</taxon>
        <taxon>Oligostraca</taxon>
        <taxon>Ostracoda</taxon>
        <taxon>Podocopa</taxon>
        <taxon>Podocopida</taxon>
        <taxon>Cytherocopina</taxon>
        <taxon>Cytheroidea</taxon>
        <taxon>Cytherideidae</taxon>
        <taxon>Cyprideis</taxon>
    </lineage>
</organism>
<dbReference type="SUPFAM" id="SSF56436">
    <property type="entry name" value="C-type lectin-like"/>
    <property type="match status" value="1"/>
</dbReference>
<dbReference type="SMART" id="SM00034">
    <property type="entry name" value="CLECT"/>
    <property type="match status" value="1"/>
</dbReference>
<dbReference type="InterPro" id="IPR048395">
    <property type="entry name" value="Glyco_hydro_31_C"/>
</dbReference>
<dbReference type="InterPro" id="IPR011013">
    <property type="entry name" value="Gal_mutarotase_sf_dom"/>
</dbReference>
<evidence type="ECO:0000313" key="3">
    <source>
        <dbReference type="EMBL" id="CAD7225035.1"/>
    </source>
</evidence>
<comment type="similarity">
    <text evidence="1">Belongs to the glycosyl hydrolase 31 family.</text>
</comment>
<sequence>MDRHQFSALLLILCFDFLHAALRCPVPTARETNCPREWFYDVTLSCECCFRKSPSWTLRYELAERKCEQGGGTLIAVRTHEHQDFVEQHLNGTSIWLGLRRMTPGGPYIWQEDGRQLNESSFSNWDLQASGAEDCVEIQSNGKWTDVPCDLQTGFICSLDLEKECQSLASVCEWDDVSKACRLRSETEIGYTVAGEKETLPSGFRLPLELHNQSSSAYSQPFSNLYFEVHLHTNHHLQIKILPPDFDRYEVPVPLHFDQDDEADIDLNEIVHIVDESVGSAFQFSITRGGSKLMESVGPLIFEDQFLHFTTNLSSEGLFGLGESIHDTFRHRFREGQHRTTAMFSKDQAPYDGDVNTYGVHPFYLVRESGSQAHGVLFFNSNAMEYETSMSEGQPRLTLRSIGGIFDFHILMGPTMLDVHEQYMGLIGRPFLPPYWGLGFQISRWGYTNLTEVQEVVNATKEAGIPQDVQYVDIDYMDGKKIFTLDEENFGELPEYVTRMKEQGLHFVVILDPPLVIDFSDDYPPAKRGFEANVYLQWGNNSYIPEDQPPGLGNYVVGYMWPDNKTVWPDFFKNSTTPWWIQEVGLLHDLIPWDALWIDMNEPAVFGTNDDKPWNWPEDLPNWSLKCPETKYDFPPYKTAHTSDDAAATGTIAHKTICLSSVSIDDRQPQGSPNKTYRQYDVHSLYGWSQAEPTLMAARQATGNRSMVFSRSTYPGTGQYVGHWYGDNFSRWVDLRRSIILMFEFDMFGLPYGGSDICGFIYNTTADLCLRWQQAGSFYPFSRNHNIWDANPQDPARWENVTIATRNALTIRYRLLPYLYTLFYHAHTRGSPVIRSLITNFQADDNALDVDDQFMWGESLMVAPIVHEGSYYQRNVYFPTISNQETYEYWYDYSSGERIPEGSNITVDVPLTHIPVYLRAGSVLPGKEPALNTMLSRQNAFHLLVIPNSEGSATGNLFWDDGDSQDTISKGEFHYLTFRYEENNLKSTVIANASVVADEEMVLGLVEIYGYPEQPRNVTVDDGEILSFNHDDEKSILTIYSLFGAGYEQRKDDEHAKASDLTAVVSECASTAPSPGGKQEAQLPKKLGMAQEIPKLSEESFQHDVVKLESPTNPAGLHRKARCYYHGAHKNVHAAAHCGHITWVHHYHHHAHHGHHADSGT</sequence>
<dbReference type="SUPFAM" id="SSF51445">
    <property type="entry name" value="(Trans)glycosidases"/>
    <property type="match status" value="1"/>
</dbReference>
<protein>
    <submittedName>
        <fullName evidence="3">Uncharacterized protein</fullName>
    </submittedName>
</protein>
<dbReference type="GO" id="GO:0030246">
    <property type="term" value="F:carbohydrate binding"/>
    <property type="evidence" value="ECO:0007669"/>
    <property type="project" value="InterPro"/>
</dbReference>
<accession>A0A7R8W753</accession>
<name>A0A7R8W753_9CRUS</name>
<dbReference type="PANTHER" id="PTHR22762:SF133">
    <property type="entry name" value="P-TYPE DOMAIN-CONTAINING PROTEIN"/>
    <property type="match status" value="1"/>
</dbReference>
<dbReference type="PROSITE" id="PS50041">
    <property type="entry name" value="C_TYPE_LECTIN_2"/>
    <property type="match status" value="1"/>
</dbReference>
<dbReference type="Gene3D" id="2.60.40.1180">
    <property type="entry name" value="Golgi alpha-mannosidase II"/>
    <property type="match status" value="2"/>
</dbReference>
<dbReference type="GO" id="GO:0004558">
    <property type="term" value="F:alpha-1,4-glucosidase activity"/>
    <property type="evidence" value="ECO:0007669"/>
    <property type="project" value="TreeGrafter"/>
</dbReference>
<dbReference type="Pfam" id="PF21365">
    <property type="entry name" value="Glyco_hydro_31_3rd"/>
    <property type="match status" value="1"/>
</dbReference>
<dbReference type="InterPro" id="IPR013780">
    <property type="entry name" value="Glyco_hydro_b"/>
</dbReference>
<dbReference type="CDD" id="cd06602">
    <property type="entry name" value="GH31_MGAM_SI_GAA"/>
    <property type="match status" value="1"/>
</dbReference>
<dbReference type="OrthoDB" id="1334205at2759"/>
<evidence type="ECO:0000256" key="2">
    <source>
        <dbReference type="ARBA" id="ARBA00023180"/>
    </source>
</evidence>
<dbReference type="Pfam" id="PF01055">
    <property type="entry name" value="Glyco_hydro_31_2nd"/>
    <property type="match status" value="1"/>
</dbReference>